<evidence type="ECO:0000313" key="2">
    <source>
        <dbReference type="Proteomes" id="UP000184263"/>
    </source>
</evidence>
<organism evidence="1 2">
    <name type="scientific">Selenomonas ruminantium</name>
    <dbReference type="NCBI Taxonomy" id="971"/>
    <lineage>
        <taxon>Bacteria</taxon>
        <taxon>Bacillati</taxon>
        <taxon>Bacillota</taxon>
        <taxon>Negativicutes</taxon>
        <taxon>Selenomonadales</taxon>
        <taxon>Selenomonadaceae</taxon>
        <taxon>Selenomonas</taxon>
    </lineage>
</organism>
<evidence type="ECO:0000313" key="1">
    <source>
        <dbReference type="EMBL" id="SHK38733.1"/>
    </source>
</evidence>
<dbReference type="EMBL" id="FRBC01000003">
    <property type="protein sequence ID" value="SHK38733.1"/>
    <property type="molecule type" value="Genomic_DNA"/>
</dbReference>
<accession>A0A1M6S213</accession>
<reference evidence="1 2" key="1">
    <citation type="submission" date="2016-11" db="EMBL/GenBank/DDBJ databases">
        <authorList>
            <person name="Jaros S."/>
            <person name="Januszkiewicz K."/>
            <person name="Wedrychowicz H."/>
        </authorList>
    </citation>
    <scope>NUCLEOTIDE SEQUENCE [LARGE SCALE GENOMIC DNA]</scope>
    <source>
        <strain evidence="1 2">HD4</strain>
    </source>
</reference>
<name>A0A1M6S213_SELRU</name>
<protein>
    <submittedName>
        <fullName evidence="1">Uncharacterized protein</fullName>
    </submittedName>
</protein>
<gene>
    <name evidence="1" type="ORF">SAMN05216582_10369</name>
</gene>
<dbReference type="AlphaFoldDB" id="A0A1M6S213"/>
<dbReference type="Proteomes" id="UP000184263">
    <property type="component" value="Unassembled WGS sequence"/>
</dbReference>
<proteinExistence type="predicted"/>
<sequence>MDNNPTSFGRIFYSLFSHFPWCYTDRSFSFCYFSTQRNRVTRYQSLPPPQIHIPTTNVINSFFFTILLAPLQLPFCITAMLTSFSCTLHYSANFRKSPFLYQKACHTSYFCIIISPSGFHSQRANFQLVLISVDISLASHGHYTSLPATLLQLRASKVEEGR</sequence>